<dbReference type="PANTHER" id="PTHR16138">
    <property type="entry name" value="MYCOPHENOLIC ACID ACYL-GLUCURONIDE ESTERASE, MITOCHONDRIAL"/>
    <property type="match status" value="1"/>
</dbReference>
<accession>A0AAW9PRA1</accession>
<dbReference type="RefSeq" id="WP_330482911.1">
    <property type="nucleotide sequence ID" value="NZ_JAZBJZ010000020.1"/>
</dbReference>
<gene>
    <name evidence="2" type="ORF">V2H45_06975</name>
</gene>
<dbReference type="PANTHER" id="PTHR16138:SF7">
    <property type="entry name" value="PALMITOYL-PROTEIN THIOESTERASE ABHD10, MITOCHONDRIAL"/>
    <property type="match status" value="1"/>
</dbReference>
<dbReference type="InterPro" id="IPR052382">
    <property type="entry name" value="ABHD10_acyl-thioesterase"/>
</dbReference>
<name>A0AAW9PRA1_9CYAN</name>
<sequence length="209" mass="23233">MNYLYLHGFASGPQSQKAKFLQNQFAKIGLTLPVPDLNLGDFTQITLSAQLQYLNREFGDRPLIAIGSSLGGFLALQMAIANPQIEKLVLLAPAFEFGQRLAEGLGAEAIAQWQATGSRDFFHYSLNRQLPLKYEFFADAQTYAGKTLNRNIPILIIHGLQDEVIPFQLSQAFAESHPDVTLRLVESDHSLGGEMLGYIWQETASFLDL</sequence>
<dbReference type="EMBL" id="JAZBJZ010000020">
    <property type="protein sequence ID" value="MEE3716482.1"/>
    <property type="molecule type" value="Genomic_DNA"/>
</dbReference>
<dbReference type="InterPro" id="IPR029058">
    <property type="entry name" value="AB_hydrolase_fold"/>
</dbReference>
<evidence type="ECO:0000256" key="1">
    <source>
        <dbReference type="ARBA" id="ARBA00022801"/>
    </source>
</evidence>
<dbReference type="Gene3D" id="3.40.50.1820">
    <property type="entry name" value="alpha/beta hydrolase"/>
    <property type="match status" value="1"/>
</dbReference>
<organism evidence="2 3">
    <name type="scientific">Tumidithrix elongata BACA0141</name>
    <dbReference type="NCBI Taxonomy" id="2716417"/>
    <lineage>
        <taxon>Bacteria</taxon>
        <taxon>Bacillati</taxon>
        <taxon>Cyanobacteriota</taxon>
        <taxon>Cyanophyceae</taxon>
        <taxon>Pseudanabaenales</taxon>
        <taxon>Pseudanabaenaceae</taxon>
        <taxon>Tumidithrix</taxon>
        <taxon>Tumidithrix elongata</taxon>
    </lineage>
</organism>
<evidence type="ECO:0000313" key="3">
    <source>
        <dbReference type="Proteomes" id="UP001333818"/>
    </source>
</evidence>
<comment type="caution">
    <text evidence="2">The sequence shown here is derived from an EMBL/GenBank/DDBJ whole genome shotgun (WGS) entry which is preliminary data.</text>
</comment>
<proteinExistence type="predicted"/>
<keyword evidence="3" id="KW-1185">Reference proteome</keyword>
<dbReference type="InterPro" id="IPR008886">
    <property type="entry name" value="UPF0227/Esterase_YqiA"/>
</dbReference>
<protein>
    <submittedName>
        <fullName evidence="2">YqiA/YcfP family alpha/beta fold hydrolase</fullName>
    </submittedName>
</protein>
<dbReference type="Pfam" id="PF05728">
    <property type="entry name" value="UPF0227"/>
    <property type="match status" value="1"/>
</dbReference>
<dbReference type="GO" id="GO:0004553">
    <property type="term" value="F:hydrolase activity, hydrolyzing O-glycosyl compounds"/>
    <property type="evidence" value="ECO:0007669"/>
    <property type="project" value="TreeGrafter"/>
</dbReference>
<evidence type="ECO:0000313" key="2">
    <source>
        <dbReference type="EMBL" id="MEE3716482.1"/>
    </source>
</evidence>
<reference evidence="2" key="1">
    <citation type="submission" date="2024-01" db="EMBL/GenBank/DDBJ databases">
        <title>Bank of Algae and Cyanobacteria of the Azores (BACA) strain genomes.</title>
        <authorList>
            <person name="Luz R."/>
            <person name="Cordeiro R."/>
            <person name="Fonseca A."/>
            <person name="Goncalves V."/>
        </authorList>
    </citation>
    <scope>NUCLEOTIDE SEQUENCE</scope>
    <source>
        <strain evidence="2">BACA0141</strain>
    </source>
</reference>
<dbReference type="AlphaFoldDB" id="A0AAW9PRA1"/>
<keyword evidence="1 2" id="KW-0378">Hydrolase</keyword>
<dbReference type="SUPFAM" id="SSF53474">
    <property type="entry name" value="alpha/beta-Hydrolases"/>
    <property type="match status" value="1"/>
</dbReference>
<dbReference type="Proteomes" id="UP001333818">
    <property type="component" value="Unassembled WGS sequence"/>
</dbReference>